<keyword evidence="6" id="KW-0732">Signal</keyword>
<gene>
    <name evidence="8" type="primary">bla</name>
    <name evidence="8" type="ORF">ACFO4E_26020</name>
</gene>
<dbReference type="InterPro" id="IPR045155">
    <property type="entry name" value="Beta-lactam_cat"/>
</dbReference>
<evidence type="ECO:0000256" key="5">
    <source>
        <dbReference type="RuleBase" id="RU361140"/>
    </source>
</evidence>
<dbReference type="Pfam" id="PF13354">
    <property type="entry name" value="Beta-lactamase2"/>
    <property type="match status" value="1"/>
</dbReference>
<evidence type="ECO:0000256" key="6">
    <source>
        <dbReference type="SAM" id="SignalP"/>
    </source>
</evidence>
<reference evidence="9" key="1">
    <citation type="journal article" date="2019" name="Int. J. Syst. Evol. Microbiol.">
        <title>The Global Catalogue of Microorganisms (GCM) 10K type strain sequencing project: providing services to taxonomists for standard genome sequencing and annotation.</title>
        <authorList>
            <consortium name="The Broad Institute Genomics Platform"/>
            <consortium name="The Broad Institute Genome Sequencing Center for Infectious Disease"/>
            <person name="Wu L."/>
            <person name="Ma J."/>
        </authorList>
    </citation>
    <scope>NUCLEOTIDE SEQUENCE [LARGE SCALE GENOMIC DNA]</scope>
    <source>
        <strain evidence="9">XZYJ18</strain>
    </source>
</reference>
<comment type="similarity">
    <text evidence="1 5">Belongs to the class-A beta-lactamase family.</text>
</comment>
<evidence type="ECO:0000259" key="7">
    <source>
        <dbReference type="Pfam" id="PF13354"/>
    </source>
</evidence>
<dbReference type="InterPro" id="IPR023650">
    <property type="entry name" value="Beta-lactam_class-A_AS"/>
</dbReference>
<dbReference type="PROSITE" id="PS00146">
    <property type="entry name" value="BETA_LACTAMASE_A"/>
    <property type="match status" value="1"/>
</dbReference>
<dbReference type="Gene3D" id="3.40.710.10">
    <property type="entry name" value="DD-peptidase/beta-lactamase superfamily"/>
    <property type="match status" value="1"/>
</dbReference>
<dbReference type="SUPFAM" id="SSF56601">
    <property type="entry name" value="beta-lactamase/transpeptidase-like"/>
    <property type="match status" value="1"/>
</dbReference>
<dbReference type="NCBIfam" id="NF033103">
    <property type="entry name" value="bla_class_A"/>
    <property type="match status" value="1"/>
</dbReference>
<accession>A0ABV9E2N3</accession>
<keyword evidence="3 5" id="KW-0378">Hydrolase</keyword>
<dbReference type="PANTHER" id="PTHR35333">
    <property type="entry name" value="BETA-LACTAMASE"/>
    <property type="match status" value="1"/>
</dbReference>
<keyword evidence="4 5" id="KW-0046">Antibiotic resistance</keyword>
<organism evidence="8 9">
    <name type="scientific">Nocardiopsis mangrovi</name>
    <dbReference type="NCBI Taxonomy" id="1179818"/>
    <lineage>
        <taxon>Bacteria</taxon>
        <taxon>Bacillati</taxon>
        <taxon>Actinomycetota</taxon>
        <taxon>Actinomycetes</taxon>
        <taxon>Streptosporangiales</taxon>
        <taxon>Nocardiopsidaceae</taxon>
        <taxon>Nocardiopsis</taxon>
    </lineage>
</organism>
<feature type="domain" description="Beta-lactamase class A catalytic" evidence="7">
    <location>
        <begin position="65"/>
        <end position="279"/>
    </location>
</feature>
<dbReference type="EMBL" id="JBHSFQ010000036">
    <property type="protein sequence ID" value="MFC4565327.1"/>
    <property type="molecule type" value="Genomic_DNA"/>
</dbReference>
<dbReference type="InterPro" id="IPR000871">
    <property type="entry name" value="Beta-lactam_class-A"/>
</dbReference>
<dbReference type="PANTHER" id="PTHR35333:SF3">
    <property type="entry name" value="BETA-LACTAMASE-TYPE TRANSPEPTIDASE FOLD CONTAINING PROTEIN"/>
    <property type="match status" value="1"/>
</dbReference>
<dbReference type="EC" id="3.5.2.6" evidence="2 5"/>
<dbReference type="RefSeq" id="WP_378579154.1">
    <property type="nucleotide sequence ID" value="NZ_JBHSFQ010000036.1"/>
</dbReference>
<comment type="catalytic activity">
    <reaction evidence="5">
        <text>a beta-lactam + H2O = a substituted beta-amino acid</text>
        <dbReference type="Rhea" id="RHEA:20401"/>
        <dbReference type="ChEBI" id="CHEBI:15377"/>
        <dbReference type="ChEBI" id="CHEBI:35627"/>
        <dbReference type="ChEBI" id="CHEBI:140347"/>
        <dbReference type="EC" id="3.5.2.6"/>
    </reaction>
</comment>
<evidence type="ECO:0000313" key="9">
    <source>
        <dbReference type="Proteomes" id="UP001595923"/>
    </source>
</evidence>
<keyword evidence="9" id="KW-1185">Reference proteome</keyword>
<feature type="chain" id="PRO_5045220191" description="Beta-lactamase" evidence="6">
    <location>
        <begin position="31"/>
        <end position="306"/>
    </location>
</feature>
<evidence type="ECO:0000313" key="8">
    <source>
        <dbReference type="EMBL" id="MFC4565327.1"/>
    </source>
</evidence>
<dbReference type="PROSITE" id="PS51257">
    <property type="entry name" value="PROKAR_LIPOPROTEIN"/>
    <property type="match status" value="1"/>
</dbReference>
<sequence length="306" mass="32231">MSIPHARRAGTVAPAALALAFLAGCSTGGADAPAPAASADSAAGSPAPYEQEFERLEGDFDARLGVYAVDTGSDATIAYRADERFAYASTHKVFSVGALLRRNSLEEMEEVVTYSEDDVFGHSPITEQHVDTGMTLLEVGDAAVRFSDNTAANLLFDELGGPSGLDAAMEEIGDDVIQVNRVEPDLSEWAPGDDRDTSTPQAMATSLRAYTLGDALPEEKSAVLIDMLKRNTTGDELIRAGVPEGWEVGDKTGNANYGTRNDIAVVWPPGGDPIVLAVMSSRDAEDDDHDDALIAQAAEVVVDTLG</sequence>
<feature type="signal peptide" evidence="6">
    <location>
        <begin position="1"/>
        <end position="30"/>
    </location>
</feature>
<dbReference type="GO" id="GO:0008800">
    <property type="term" value="F:beta-lactamase activity"/>
    <property type="evidence" value="ECO:0007669"/>
    <property type="project" value="UniProtKB-EC"/>
</dbReference>
<evidence type="ECO:0000256" key="1">
    <source>
        <dbReference type="ARBA" id="ARBA00009009"/>
    </source>
</evidence>
<dbReference type="PRINTS" id="PR00118">
    <property type="entry name" value="BLACTAMASEA"/>
</dbReference>
<comment type="caution">
    <text evidence="8">The sequence shown here is derived from an EMBL/GenBank/DDBJ whole genome shotgun (WGS) entry which is preliminary data.</text>
</comment>
<protein>
    <recommendedName>
        <fullName evidence="2 5">Beta-lactamase</fullName>
        <ecNumber evidence="2 5">3.5.2.6</ecNumber>
    </recommendedName>
</protein>
<evidence type="ECO:0000256" key="3">
    <source>
        <dbReference type="ARBA" id="ARBA00022801"/>
    </source>
</evidence>
<dbReference type="Proteomes" id="UP001595923">
    <property type="component" value="Unassembled WGS sequence"/>
</dbReference>
<evidence type="ECO:0000256" key="4">
    <source>
        <dbReference type="ARBA" id="ARBA00023251"/>
    </source>
</evidence>
<name>A0ABV9E2N3_9ACTN</name>
<dbReference type="InterPro" id="IPR012338">
    <property type="entry name" value="Beta-lactam/transpept-like"/>
</dbReference>
<proteinExistence type="inferred from homology"/>
<evidence type="ECO:0000256" key="2">
    <source>
        <dbReference type="ARBA" id="ARBA00012865"/>
    </source>
</evidence>